<reference evidence="1" key="2">
    <citation type="submission" date="2013-05" db="EMBL/GenBank/DDBJ databases">
        <authorList>
            <person name="Carter J.-M."/>
            <person name="Baker S.C."/>
            <person name="Pink R."/>
            <person name="Carter D.R.F."/>
            <person name="Collins A."/>
            <person name="Tomlin J."/>
            <person name="Gibbs M."/>
            <person name="Breuker C.J."/>
        </authorList>
    </citation>
    <scope>NUCLEOTIDE SEQUENCE</scope>
    <source>
        <tissue evidence="1">Ovary</tissue>
    </source>
</reference>
<organism evidence="1">
    <name type="scientific">Pararge aegeria</name>
    <name type="common">speckled wood butterfly</name>
    <dbReference type="NCBI Taxonomy" id="116150"/>
    <lineage>
        <taxon>Eukaryota</taxon>
        <taxon>Metazoa</taxon>
        <taxon>Ecdysozoa</taxon>
        <taxon>Arthropoda</taxon>
        <taxon>Hexapoda</taxon>
        <taxon>Insecta</taxon>
        <taxon>Pterygota</taxon>
        <taxon>Neoptera</taxon>
        <taxon>Endopterygota</taxon>
        <taxon>Lepidoptera</taxon>
        <taxon>Glossata</taxon>
        <taxon>Ditrysia</taxon>
        <taxon>Papilionoidea</taxon>
        <taxon>Nymphalidae</taxon>
        <taxon>Satyrinae</taxon>
        <taxon>Satyrini</taxon>
        <taxon>Parargina</taxon>
        <taxon>Pararge</taxon>
    </lineage>
</organism>
<dbReference type="AlphaFoldDB" id="S4PUP5"/>
<sequence length="72" mass="8310">MQKIDVTKYSGIECWTRKCCLSGKALMCHWHRPISVVLLVDKVVLEAMYYVLELTLRATLCGPLWPSKTILR</sequence>
<protein>
    <submittedName>
        <fullName evidence="1">Uncharacterized protein</fullName>
    </submittedName>
</protein>
<accession>S4PUP5</accession>
<dbReference type="EMBL" id="GAIX01009928">
    <property type="protein sequence ID" value="JAA82632.1"/>
    <property type="molecule type" value="Transcribed_RNA"/>
</dbReference>
<feature type="non-terminal residue" evidence="1">
    <location>
        <position position="72"/>
    </location>
</feature>
<reference evidence="1" key="1">
    <citation type="journal article" date="2013" name="BMC Genomics">
        <title>Unscrambling butterfly oogenesis.</title>
        <authorList>
            <person name="Carter J.M."/>
            <person name="Baker S.C."/>
            <person name="Pink R."/>
            <person name="Carter D.R."/>
            <person name="Collins A."/>
            <person name="Tomlin J."/>
            <person name="Gibbs M."/>
            <person name="Breuker C.J."/>
        </authorList>
    </citation>
    <scope>NUCLEOTIDE SEQUENCE</scope>
    <source>
        <tissue evidence="1">Ovary</tissue>
    </source>
</reference>
<evidence type="ECO:0000313" key="1">
    <source>
        <dbReference type="EMBL" id="JAA82632.1"/>
    </source>
</evidence>
<proteinExistence type="predicted"/>
<name>S4PUP5_9NEOP</name>